<evidence type="ECO:0000313" key="4">
    <source>
        <dbReference type="Proteomes" id="UP000580654"/>
    </source>
</evidence>
<dbReference type="InterPro" id="IPR011044">
    <property type="entry name" value="Quino_amine_DH_bsu"/>
</dbReference>
<dbReference type="SUPFAM" id="SSF50969">
    <property type="entry name" value="YVTN repeat-like/Quinoprotein amine dehydrogenase"/>
    <property type="match status" value="1"/>
</dbReference>
<name>A0A840Y246_9PROT</name>
<dbReference type="InterPro" id="IPR025507">
    <property type="entry name" value="DUF4394"/>
</dbReference>
<evidence type="ECO:0000313" key="3">
    <source>
        <dbReference type="EMBL" id="MBB5693700.1"/>
    </source>
</evidence>
<evidence type="ECO:0000256" key="1">
    <source>
        <dbReference type="SAM" id="SignalP"/>
    </source>
</evidence>
<accession>A0A840Y246</accession>
<comment type="caution">
    <text evidence="3">The sequence shown here is derived from an EMBL/GenBank/DDBJ whole genome shotgun (WGS) entry which is preliminary data.</text>
</comment>
<dbReference type="AlphaFoldDB" id="A0A840Y246"/>
<proteinExistence type="predicted"/>
<feature type="signal peptide" evidence="1">
    <location>
        <begin position="1"/>
        <end position="24"/>
    </location>
</feature>
<organism evidence="3 4">
    <name type="scientific">Muricoccus pecuniae</name>
    <dbReference type="NCBI Taxonomy" id="693023"/>
    <lineage>
        <taxon>Bacteria</taxon>
        <taxon>Pseudomonadati</taxon>
        <taxon>Pseudomonadota</taxon>
        <taxon>Alphaproteobacteria</taxon>
        <taxon>Acetobacterales</taxon>
        <taxon>Roseomonadaceae</taxon>
        <taxon>Muricoccus</taxon>
    </lineage>
</organism>
<keyword evidence="4" id="KW-1185">Reference proteome</keyword>
<reference evidence="3 4" key="1">
    <citation type="submission" date="2020-08" db="EMBL/GenBank/DDBJ databases">
        <title>Genomic Encyclopedia of Type Strains, Phase IV (KMG-IV): sequencing the most valuable type-strain genomes for metagenomic binning, comparative biology and taxonomic classification.</title>
        <authorList>
            <person name="Goeker M."/>
        </authorList>
    </citation>
    <scope>NUCLEOTIDE SEQUENCE [LARGE SCALE GENOMIC DNA]</scope>
    <source>
        <strain evidence="3 4">DSM 25622</strain>
    </source>
</reference>
<evidence type="ECO:0000259" key="2">
    <source>
        <dbReference type="Pfam" id="PF14339"/>
    </source>
</evidence>
<feature type="chain" id="PRO_5032402425" description="DUF4394 domain-containing protein" evidence="1">
    <location>
        <begin position="25"/>
        <end position="259"/>
    </location>
</feature>
<dbReference type="Pfam" id="PF14339">
    <property type="entry name" value="DUF4394"/>
    <property type="match status" value="1"/>
</dbReference>
<sequence length="259" mass="26548">MTPSIRRLALAGAALFGLTGMAEAATLVGLTADGSLVRIDTETRRASAPVRVRGANGALLGIDVRPKDNSLYGVTESGQIVTIDPMTGAATGVSQLSERFDAGGRAVVDFNPVADRLRLMGVSGVNFRVNVDNGQVARDGQLKYQTGTSLAETTPRITAGAYTNSMAGAQQTALLTIDGVLGQLNLQAPPNDGVQQVRGTIGNGVSSTAAFDILSEGATNTGYLLAGGILHRIDLEKGSPTPMGPVAGSAEVIDIAAMR</sequence>
<feature type="domain" description="DUF4394" evidence="2">
    <location>
        <begin position="36"/>
        <end position="256"/>
    </location>
</feature>
<dbReference type="RefSeq" id="WP_184516357.1">
    <property type="nucleotide sequence ID" value="NZ_JACIJD010000006.1"/>
</dbReference>
<dbReference type="EMBL" id="JACIJD010000006">
    <property type="protein sequence ID" value="MBB5693700.1"/>
    <property type="molecule type" value="Genomic_DNA"/>
</dbReference>
<protein>
    <recommendedName>
        <fullName evidence="2">DUF4394 domain-containing protein</fullName>
    </recommendedName>
</protein>
<dbReference type="Proteomes" id="UP000580654">
    <property type="component" value="Unassembled WGS sequence"/>
</dbReference>
<gene>
    <name evidence="3" type="ORF">FHS87_001733</name>
</gene>
<keyword evidence="1" id="KW-0732">Signal</keyword>